<gene>
    <name evidence="7" type="ORF">GGQ57_002868</name>
</gene>
<feature type="domain" description="Multidrug resistance protein MdtA-like barrel-sandwich hybrid" evidence="4">
    <location>
        <begin position="58"/>
        <end position="197"/>
    </location>
</feature>
<accession>A0ABR6KN79</accession>
<evidence type="ECO:0000313" key="8">
    <source>
        <dbReference type="Proteomes" id="UP000533637"/>
    </source>
</evidence>
<evidence type="ECO:0000313" key="7">
    <source>
        <dbReference type="EMBL" id="MBB4622959.1"/>
    </source>
</evidence>
<dbReference type="Gene3D" id="1.10.287.470">
    <property type="entry name" value="Helix hairpin bin"/>
    <property type="match status" value="1"/>
</dbReference>
<dbReference type="EMBL" id="JACHOC010000005">
    <property type="protein sequence ID" value="MBB4622959.1"/>
    <property type="molecule type" value="Genomic_DNA"/>
</dbReference>
<dbReference type="Gene3D" id="2.40.50.100">
    <property type="match status" value="1"/>
</dbReference>
<reference evidence="7 8" key="1">
    <citation type="submission" date="2020-08" db="EMBL/GenBank/DDBJ databases">
        <title>Genomic Encyclopedia of Type Strains, Phase IV (KMG-IV): sequencing the most valuable type-strain genomes for metagenomic binning, comparative biology and taxonomic classification.</title>
        <authorList>
            <person name="Goeker M."/>
        </authorList>
    </citation>
    <scope>NUCLEOTIDE SEQUENCE [LARGE SCALE GENOMIC DNA]</scope>
    <source>
        <strain evidence="7 8">DSM 102983</strain>
    </source>
</reference>
<dbReference type="SUPFAM" id="SSF111369">
    <property type="entry name" value="HlyD-like secretion proteins"/>
    <property type="match status" value="1"/>
</dbReference>
<dbReference type="Gene3D" id="2.40.30.170">
    <property type="match status" value="1"/>
</dbReference>
<feature type="region of interest" description="Disordered" evidence="2">
    <location>
        <begin position="378"/>
        <end position="406"/>
    </location>
</feature>
<keyword evidence="8" id="KW-1185">Reference proteome</keyword>
<dbReference type="InterPro" id="IPR006143">
    <property type="entry name" value="RND_pump_MFP"/>
</dbReference>
<evidence type="ECO:0000259" key="5">
    <source>
        <dbReference type="Pfam" id="PF25975"/>
    </source>
</evidence>
<dbReference type="InterPro" id="IPR058636">
    <property type="entry name" value="Beta-barrel_YknX"/>
</dbReference>
<evidence type="ECO:0000256" key="2">
    <source>
        <dbReference type="SAM" id="MobiDB-lite"/>
    </source>
</evidence>
<feature type="domain" description="CzcB-like C-terminal circularly permuted SH3-like" evidence="5">
    <location>
        <begin position="333"/>
        <end position="376"/>
    </location>
</feature>
<evidence type="ECO:0000259" key="4">
    <source>
        <dbReference type="Pfam" id="PF25917"/>
    </source>
</evidence>
<dbReference type="NCBIfam" id="TIGR01730">
    <property type="entry name" value="RND_mfp"/>
    <property type="match status" value="1"/>
</dbReference>
<feature type="domain" description="YknX-like beta-barrel" evidence="6">
    <location>
        <begin position="207"/>
        <end position="292"/>
    </location>
</feature>
<dbReference type="InterPro" id="IPR058624">
    <property type="entry name" value="MdtA-like_HH"/>
</dbReference>
<proteinExistence type="inferred from homology"/>
<evidence type="ECO:0000259" key="6">
    <source>
        <dbReference type="Pfam" id="PF25990"/>
    </source>
</evidence>
<comment type="similarity">
    <text evidence="1">Belongs to the membrane fusion protein (MFP) (TC 8.A.1) family.</text>
</comment>
<dbReference type="Pfam" id="PF25876">
    <property type="entry name" value="HH_MFP_RND"/>
    <property type="match status" value="1"/>
</dbReference>
<evidence type="ECO:0000259" key="3">
    <source>
        <dbReference type="Pfam" id="PF25876"/>
    </source>
</evidence>
<dbReference type="RefSeq" id="WP_122351806.1">
    <property type="nucleotide sequence ID" value="NZ_BMPB01000005.1"/>
</dbReference>
<comment type="caution">
    <text evidence="7">The sequence shown here is derived from an EMBL/GenBank/DDBJ whole genome shotgun (WGS) entry which is preliminary data.</text>
</comment>
<dbReference type="Pfam" id="PF25990">
    <property type="entry name" value="Beta-barrel_YknX"/>
    <property type="match status" value="1"/>
</dbReference>
<dbReference type="InterPro" id="IPR058649">
    <property type="entry name" value="CzcB_C"/>
</dbReference>
<dbReference type="Proteomes" id="UP000533637">
    <property type="component" value="Unassembled WGS sequence"/>
</dbReference>
<feature type="domain" description="Multidrug resistance protein MdtA-like alpha-helical hairpin" evidence="3">
    <location>
        <begin position="97"/>
        <end position="167"/>
    </location>
</feature>
<dbReference type="Gene3D" id="2.40.420.20">
    <property type="match status" value="1"/>
</dbReference>
<sequence length="406" mass="43563">MNKKLIIGIAGVLVVAGGIWFFTGKSSKGGISLETAKVNRSSISNTVTATGTVEPVTEVEVGTQVSGIIDKLYADYNDVVKAGQLIAEMDKVNLKAELASAQAQLASSKSEYEYQQKNYARNKVLYEKKLISDSDYETATYNYEKSKASYEQNQAAMVKVNRNLEYATITSPIDGVVINRAVEEGQTVAAGFETPTLFTIAADLTKMQVIADVDEADIGNVHDGQRVSFTVDAYPNDVFEGTVWQIRLGDSSSSSSSSSTSSSSTVVTYEVVITADNPDLKLKPRLTANVTIYTLERDNVLTIPTKSLRFVPEEELLVGTGLIAENSAQEAPAGKRLVWVKEGQQLHPKAVTVGSTSGNMIEVIDGLNEGEEIAVDLTSDAPAQAAAPTEKSPFMPGPPGSDKKKK</sequence>
<dbReference type="Pfam" id="PF25917">
    <property type="entry name" value="BSH_RND"/>
    <property type="match status" value="1"/>
</dbReference>
<evidence type="ECO:0000256" key="1">
    <source>
        <dbReference type="ARBA" id="ARBA00009477"/>
    </source>
</evidence>
<organism evidence="7 8">
    <name type="scientific">Parabacteroides faecis</name>
    <dbReference type="NCBI Taxonomy" id="1217282"/>
    <lineage>
        <taxon>Bacteria</taxon>
        <taxon>Pseudomonadati</taxon>
        <taxon>Bacteroidota</taxon>
        <taxon>Bacteroidia</taxon>
        <taxon>Bacteroidales</taxon>
        <taxon>Tannerellaceae</taxon>
        <taxon>Parabacteroides</taxon>
    </lineage>
</organism>
<name>A0ABR6KN79_9BACT</name>
<dbReference type="PANTHER" id="PTHR30469:SF33">
    <property type="entry name" value="SLR1207 PROTEIN"/>
    <property type="match status" value="1"/>
</dbReference>
<dbReference type="InterPro" id="IPR058625">
    <property type="entry name" value="MdtA-like_BSH"/>
</dbReference>
<dbReference type="PANTHER" id="PTHR30469">
    <property type="entry name" value="MULTIDRUG RESISTANCE PROTEIN MDTA"/>
    <property type="match status" value="1"/>
</dbReference>
<protein>
    <submittedName>
        <fullName evidence="7">HlyD family secretion protein</fullName>
    </submittedName>
</protein>
<dbReference type="Pfam" id="PF25975">
    <property type="entry name" value="CzcB_C"/>
    <property type="match status" value="1"/>
</dbReference>